<keyword evidence="1" id="KW-0732">Signal</keyword>
<dbReference type="RefSeq" id="WP_169624510.1">
    <property type="nucleotide sequence ID" value="NZ_JABBNT010000002.1"/>
</dbReference>
<reference evidence="2 3" key="1">
    <citation type="submission" date="2020-04" db="EMBL/GenBank/DDBJ databases">
        <title>Rhodospirillaceae bacterium KN72 isolated from deep sea.</title>
        <authorList>
            <person name="Zhang D.-C."/>
        </authorList>
    </citation>
    <scope>NUCLEOTIDE SEQUENCE [LARGE SCALE GENOMIC DNA]</scope>
    <source>
        <strain evidence="2 3">KN72</strain>
    </source>
</reference>
<comment type="caution">
    <text evidence="2">The sequence shown here is derived from an EMBL/GenBank/DDBJ whole genome shotgun (WGS) entry which is preliminary data.</text>
</comment>
<protein>
    <recommendedName>
        <fullName evidence="4">Lipoprotein</fullName>
    </recommendedName>
</protein>
<evidence type="ECO:0000313" key="2">
    <source>
        <dbReference type="EMBL" id="NMM44211.1"/>
    </source>
</evidence>
<feature type="signal peptide" evidence="1">
    <location>
        <begin position="1"/>
        <end position="20"/>
    </location>
</feature>
<evidence type="ECO:0000256" key="1">
    <source>
        <dbReference type="SAM" id="SignalP"/>
    </source>
</evidence>
<keyword evidence="3" id="KW-1185">Reference proteome</keyword>
<feature type="chain" id="PRO_5030776391" description="Lipoprotein" evidence="1">
    <location>
        <begin position="21"/>
        <end position="95"/>
    </location>
</feature>
<dbReference type="Proteomes" id="UP000539372">
    <property type="component" value="Unassembled WGS sequence"/>
</dbReference>
<dbReference type="PROSITE" id="PS51257">
    <property type="entry name" value="PROKAR_LIPOPROTEIN"/>
    <property type="match status" value="1"/>
</dbReference>
<gene>
    <name evidence="2" type="ORF">HH303_06965</name>
</gene>
<dbReference type="AlphaFoldDB" id="A0A7Y0HDV1"/>
<evidence type="ECO:0008006" key="4">
    <source>
        <dbReference type="Google" id="ProtNLM"/>
    </source>
</evidence>
<accession>A0A7Y0HDV1</accession>
<dbReference type="EMBL" id="JABBNT010000002">
    <property type="protein sequence ID" value="NMM44211.1"/>
    <property type="molecule type" value="Genomic_DNA"/>
</dbReference>
<evidence type="ECO:0000313" key="3">
    <source>
        <dbReference type="Proteomes" id="UP000539372"/>
    </source>
</evidence>
<sequence>MMKTRSILALAVAGLLAACAEKPSLTDSDMPATSDYEVVAFCYSSKTTTREELASMAMEACPEETRRVSVLDDDTLFNNCPISKKNRVTYQCLPR</sequence>
<name>A0A7Y0HDV1_9PROT</name>
<proteinExistence type="predicted"/>
<organism evidence="2 3">
    <name type="scientific">Pacificispira spongiicola</name>
    <dbReference type="NCBI Taxonomy" id="2729598"/>
    <lineage>
        <taxon>Bacteria</taxon>
        <taxon>Pseudomonadati</taxon>
        <taxon>Pseudomonadota</taxon>
        <taxon>Alphaproteobacteria</taxon>
        <taxon>Rhodospirillales</taxon>
        <taxon>Rhodospirillaceae</taxon>
        <taxon>Pacificispira</taxon>
    </lineage>
</organism>